<evidence type="ECO:0000256" key="1">
    <source>
        <dbReference type="ARBA" id="ARBA00004141"/>
    </source>
</evidence>
<feature type="coiled-coil region" evidence="8">
    <location>
        <begin position="716"/>
        <end position="743"/>
    </location>
</feature>
<keyword evidence="6 10" id="KW-0472">Membrane</keyword>
<evidence type="ECO:0000256" key="5">
    <source>
        <dbReference type="ARBA" id="ARBA00023065"/>
    </source>
</evidence>
<dbReference type="PANTHER" id="PTHR10117">
    <property type="entry name" value="TRANSIENT RECEPTOR POTENTIAL CHANNEL"/>
    <property type="match status" value="1"/>
</dbReference>
<keyword evidence="4 10" id="KW-1133">Transmembrane helix</keyword>
<dbReference type="InterPro" id="IPR036770">
    <property type="entry name" value="Ankyrin_rpt-contain_sf"/>
</dbReference>
<feature type="transmembrane region" description="Helical" evidence="10">
    <location>
        <begin position="415"/>
        <end position="436"/>
    </location>
</feature>
<evidence type="ECO:0000256" key="3">
    <source>
        <dbReference type="ARBA" id="ARBA00022692"/>
    </source>
</evidence>
<evidence type="ECO:0000313" key="13">
    <source>
        <dbReference type="Proteomes" id="UP001165160"/>
    </source>
</evidence>
<keyword evidence="7" id="KW-0407">Ion channel</keyword>
<dbReference type="GO" id="GO:0051480">
    <property type="term" value="P:regulation of cytosolic calcium ion concentration"/>
    <property type="evidence" value="ECO:0007669"/>
    <property type="project" value="TreeGrafter"/>
</dbReference>
<evidence type="ECO:0000256" key="7">
    <source>
        <dbReference type="ARBA" id="ARBA00023303"/>
    </source>
</evidence>
<feature type="compositionally biased region" description="Basic and acidic residues" evidence="9">
    <location>
        <begin position="27"/>
        <end position="41"/>
    </location>
</feature>
<keyword evidence="2" id="KW-0813">Transport</keyword>
<evidence type="ECO:0000256" key="4">
    <source>
        <dbReference type="ARBA" id="ARBA00022989"/>
    </source>
</evidence>
<dbReference type="Pfam" id="PF00520">
    <property type="entry name" value="Ion_trans"/>
    <property type="match status" value="1"/>
</dbReference>
<organism evidence="12 13">
    <name type="scientific">Triparma verrucosa</name>
    <dbReference type="NCBI Taxonomy" id="1606542"/>
    <lineage>
        <taxon>Eukaryota</taxon>
        <taxon>Sar</taxon>
        <taxon>Stramenopiles</taxon>
        <taxon>Ochrophyta</taxon>
        <taxon>Bolidophyceae</taxon>
        <taxon>Parmales</taxon>
        <taxon>Triparmaceae</taxon>
        <taxon>Triparma</taxon>
    </lineage>
</organism>
<feature type="compositionally biased region" description="Acidic residues" evidence="9">
    <location>
        <begin position="835"/>
        <end position="858"/>
    </location>
</feature>
<keyword evidence="3 10" id="KW-0812">Transmembrane</keyword>
<dbReference type="InterPro" id="IPR005821">
    <property type="entry name" value="Ion_trans_dom"/>
</dbReference>
<evidence type="ECO:0000256" key="6">
    <source>
        <dbReference type="ARBA" id="ARBA00023136"/>
    </source>
</evidence>
<feature type="coiled-coil region" evidence="8">
    <location>
        <begin position="769"/>
        <end position="803"/>
    </location>
</feature>
<evidence type="ECO:0000256" key="2">
    <source>
        <dbReference type="ARBA" id="ARBA00022448"/>
    </source>
</evidence>
<dbReference type="EMBL" id="BRXX01000285">
    <property type="protein sequence ID" value="GMI02526.1"/>
    <property type="molecule type" value="Genomic_DNA"/>
</dbReference>
<accession>A0A9W7CAA0</accession>
<keyword evidence="8" id="KW-0175">Coiled coil</keyword>
<feature type="region of interest" description="Disordered" evidence="9">
    <location>
        <begin position="1"/>
        <end position="47"/>
    </location>
</feature>
<dbReference type="SUPFAM" id="SSF48403">
    <property type="entry name" value="Ankyrin repeat"/>
    <property type="match status" value="1"/>
</dbReference>
<reference evidence="13" key="1">
    <citation type="journal article" date="2023" name="Commun. Biol.">
        <title>Genome analysis of Parmales, the sister group of diatoms, reveals the evolutionary specialization of diatoms from phago-mixotrophs to photoautotrophs.</title>
        <authorList>
            <person name="Ban H."/>
            <person name="Sato S."/>
            <person name="Yoshikawa S."/>
            <person name="Yamada K."/>
            <person name="Nakamura Y."/>
            <person name="Ichinomiya M."/>
            <person name="Sato N."/>
            <person name="Blanc-Mathieu R."/>
            <person name="Endo H."/>
            <person name="Kuwata A."/>
            <person name="Ogata H."/>
        </authorList>
    </citation>
    <scope>NUCLEOTIDE SEQUENCE [LARGE SCALE GENOMIC DNA]</scope>
    <source>
        <strain evidence="13">NIES 3699</strain>
    </source>
</reference>
<feature type="transmembrane region" description="Helical" evidence="10">
    <location>
        <begin position="385"/>
        <end position="403"/>
    </location>
</feature>
<evidence type="ECO:0000256" key="9">
    <source>
        <dbReference type="SAM" id="MobiDB-lite"/>
    </source>
</evidence>
<feature type="transmembrane region" description="Helical" evidence="10">
    <location>
        <begin position="525"/>
        <end position="548"/>
    </location>
</feature>
<dbReference type="GO" id="GO:0070679">
    <property type="term" value="F:inositol 1,4,5 trisphosphate binding"/>
    <property type="evidence" value="ECO:0007669"/>
    <property type="project" value="TreeGrafter"/>
</dbReference>
<feature type="domain" description="Ion transport" evidence="11">
    <location>
        <begin position="320"/>
        <end position="555"/>
    </location>
</feature>
<proteinExistence type="predicted"/>
<dbReference type="Gene3D" id="1.10.287.70">
    <property type="match status" value="1"/>
</dbReference>
<dbReference type="GO" id="GO:0015279">
    <property type="term" value="F:store-operated calcium channel activity"/>
    <property type="evidence" value="ECO:0007669"/>
    <property type="project" value="TreeGrafter"/>
</dbReference>
<dbReference type="GO" id="GO:0034703">
    <property type="term" value="C:cation channel complex"/>
    <property type="evidence" value="ECO:0007669"/>
    <property type="project" value="TreeGrafter"/>
</dbReference>
<dbReference type="Proteomes" id="UP001165160">
    <property type="component" value="Unassembled WGS sequence"/>
</dbReference>
<keyword evidence="5" id="KW-0406">Ion transport</keyword>
<dbReference type="Pfam" id="PF13857">
    <property type="entry name" value="Ank_5"/>
    <property type="match status" value="1"/>
</dbReference>
<evidence type="ECO:0000259" key="11">
    <source>
        <dbReference type="Pfam" id="PF00520"/>
    </source>
</evidence>
<comment type="subcellular location">
    <subcellularLocation>
        <location evidence="1">Membrane</location>
        <topology evidence="1">Multi-pass membrane protein</topology>
    </subcellularLocation>
</comment>
<dbReference type="InterPro" id="IPR002153">
    <property type="entry name" value="TRPC_channel"/>
</dbReference>
<feature type="transmembrane region" description="Helical" evidence="10">
    <location>
        <begin position="600"/>
        <end position="622"/>
    </location>
</feature>
<protein>
    <recommendedName>
        <fullName evidence="11">Ion transport domain-containing protein</fullName>
    </recommendedName>
</protein>
<feature type="transmembrane region" description="Helical" evidence="10">
    <location>
        <begin position="456"/>
        <end position="477"/>
    </location>
</feature>
<comment type="caution">
    <text evidence="12">The sequence shown here is derived from an EMBL/GenBank/DDBJ whole genome shotgun (WGS) entry which is preliminary data.</text>
</comment>
<evidence type="ECO:0000313" key="12">
    <source>
        <dbReference type="EMBL" id="GMI02526.1"/>
    </source>
</evidence>
<dbReference type="GO" id="GO:0005886">
    <property type="term" value="C:plasma membrane"/>
    <property type="evidence" value="ECO:0007669"/>
    <property type="project" value="TreeGrafter"/>
</dbReference>
<dbReference type="PRINTS" id="PR01097">
    <property type="entry name" value="TRNSRECEPTRP"/>
</dbReference>
<dbReference type="Gene3D" id="1.25.40.20">
    <property type="entry name" value="Ankyrin repeat-containing domain"/>
    <property type="match status" value="1"/>
</dbReference>
<evidence type="ECO:0000256" key="10">
    <source>
        <dbReference type="SAM" id="Phobius"/>
    </source>
</evidence>
<keyword evidence="13" id="KW-1185">Reference proteome</keyword>
<evidence type="ECO:0000256" key="8">
    <source>
        <dbReference type="SAM" id="Coils"/>
    </source>
</evidence>
<gene>
    <name evidence="12" type="ORF">TrVE_jg10585</name>
</gene>
<feature type="region of interest" description="Disordered" evidence="9">
    <location>
        <begin position="819"/>
        <end position="895"/>
    </location>
</feature>
<name>A0A9W7CAA0_9STRA</name>
<feature type="transmembrane region" description="Helical" evidence="10">
    <location>
        <begin position="318"/>
        <end position="335"/>
    </location>
</feature>
<dbReference type="AlphaFoldDB" id="A0A9W7CAA0"/>
<dbReference type="PANTHER" id="PTHR10117:SF54">
    <property type="entry name" value="TRANSIENT RECEPTOR POTENTIAL-GAMMA PROTEIN"/>
    <property type="match status" value="1"/>
</dbReference>
<dbReference type="InterPro" id="IPR002110">
    <property type="entry name" value="Ankyrin_rpt"/>
</dbReference>
<sequence length="895" mass="101268">MSSPPVDLDEAESLLKRKSSTVQSKPKKVEEEKKKEEEKPPIDAQKTKGFKGIMGVSKALKMFKGMGKKNKDANKNSQKKNAFLIDAASRGSLDLVQKFITENECSPNLKDSEGKSLIQLALEGGHDSVVMYLFLEHNARVVPAKGIRNIKEDEEPDCLHISLLRQCVEKSTDRDKGFQVACESMAHSSNPVLTGLLLAEMYKEVAKLQPTHKHTLLHNCDIIGKVAFTMLDSVREEDVMQVLGGTDPAYGNESPIKVAIRSHNSHFISHPLVQEYVEQIWKGDDPLQSHFGEEEDRYMAWDFVLQPKKFFGSPRGHFFLYIYTYIIFITFQTIVSNKLSFELGTENAAELPDLLEHMFTVLTICAAINEIEKAYRQGMEQYLEFFWNYADVLLFVLLLAFIIMRNYEPWSSPIIVRNVLGLSAIPLYVRLLELLVLSRRFGPLMLIIQHVVSEVFYFLFLALLMIVAFAQCMTMIFNDPGRELEIFKDFGHSCGTLFIAMLGILDEGEVQNMREKYVWMGPSTIILYLLITSVILLNLLIAILSNIYKKIDEKSNEEWMFLWGSTVMKLQKEVATTLPPPLNVVHKLLMVFPKKIREKLTFSVLFIVAYIPGVVLLTVLYIPYRVLSSVIIVGNISNWKSGRGNPFLGAKVAMVGDSYQASGKKDDRMVRGTAMKQFFEDNFTNMAAEMRGREQLSYQYNSKQRATILDEQDLLAKNVEKYAAKLQQKREDLKELISVSTNDPMGALTDVQLAQDNHTKIMEDTFQKMNKLTTQLGHLEKLIQIANRNLNQLTKEQGEMKGEVKAAAILSASALEQSAKLASSRTVQEDKEGEGGGESEEVVEEGQEGEESEGEGQEEAMAQLRPKKRLTIRTSLFAKPRRTTRHYLTGALKKG</sequence>